<name>A0A7J2TKG9_ARCFL</name>
<reference evidence="1" key="1">
    <citation type="journal article" date="2020" name="mSystems">
        <title>Genome- and Community-Level Interaction Insights into Carbon Utilization and Element Cycling Functions of Hydrothermarchaeota in Hydrothermal Sediment.</title>
        <authorList>
            <person name="Zhou Z."/>
            <person name="Liu Y."/>
            <person name="Xu W."/>
            <person name="Pan J."/>
            <person name="Luo Z.H."/>
            <person name="Li M."/>
        </authorList>
    </citation>
    <scope>NUCLEOTIDE SEQUENCE [LARGE SCALE GENOMIC DNA]</scope>
    <source>
        <strain evidence="1">SpSt-26</strain>
    </source>
</reference>
<comment type="caution">
    <text evidence="1">The sequence shown here is derived from an EMBL/GenBank/DDBJ whole genome shotgun (WGS) entry which is preliminary data.</text>
</comment>
<dbReference type="AlphaFoldDB" id="A0A7J2TKG9"/>
<gene>
    <name evidence="1" type="ORF">ENP88_07995</name>
</gene>
<organism evidence="1">
    <name type="scientific">Archaeoglobus fulgidus</name>
    <dbReference type="NCBI Taxonomy" id="2234"/>
    <lineage>
        <taxon>Archaea</taxon>
        <taxon>Methanobacteriati</taxon>
        <taxon>Methanobacteriota</taxon>
        <taxon>Archaeoglobi</taxon>
        <taxon>Archaeoglobales</taxon>
        <taxon>Archaeoglobaceae</taxon>
        <taxon>Archaeoglobus</taxon>
    </lineage>
</organism>
<sequence>MFPYLLPLATGASLVSVAKSFTRVGFLSTEIVSRVQNARKKNAGSPLGKSERTFVRAGIKKW</sequence>
<accession>A0A7J2TKG9</accession>
<proteinExistence type="predicted"/>
<dbReference type="EMBL" id="DSLA01000127">
    <property type="protein sequence ID" value="HEH36055.1"/>
    <property type="molecule type" value="Genomic_DNA"/>
</dbReference>
<protein>
    <submittedName>
        <fullName evidence="1">Uncharacterized protein</fullName>
    </submittedName>
</protein>
<evidence type="ECO:0000313" key="1">
    <source>
        <dbReference type="EMBL" id="HEH36055.1"/>
    </source>
</evidence>